<feature type="signal peptide" evidence="11">
    <location>
        <begin position="1"/>
        <end position="22"/>
    </location>
</feature>
<dbReference type="STRING" id="542762.A0A4S4DFY1"/>
<evidence type="ECO:0000256" key="9">
    <source>
        <dbReference type="ARBA" id="ARBA00023193"/>
    </source>
</evidence>
<evidence type="ECO:0000256" key="3">
    <source>
        <dbReference type="ARBA" id="ARBA00022734"/>
    </source>
</evidence>
<dbReference type="GO" id="GO:0090729">
    <property type="term" value="F:toxin activity"/>
    <property type="evidence" value="ECO:0007669"/>
    <property type="project" value="UniProtKB-KW"/>
</dbReference>
<dbReference type="GO" id="GO:0017148">
    <property type="term" value="P:negative regulation of translation"/>
    <property type="evidence" value="ECO:0007669"/>
    <property type="project" value="UniProtKB-KW"/>
</dbReference>
<keyword evidence="11" id="KW-0732">Signal</keyword>
<evidence type="ECO:0000256" key="2">
    <source>
        <dbReference type="ARBA" id="ARBA00022656"/>
    </source>
</evidence>
<dbReference type="PANTHER" id="PTHR33453:SF41">
    <property type="entry name" value="RRNA N-GLYCOSYLASE"/>
    <property type="match status" value="1"/>
</dbReference>
<feature type="domain" description="Ricin B lectin" evidence="12">
    <location>
        <begin position="315"/>
        <end position="442"/>
    </location>
</feature>
<keyword evidence="14" id="KW-1185">Reference proteome</keyword>
<evidence type="ECO:0000256" key="7">
    <source>
        <dbReference type="ARBA" id="ARBA00023157"/>
    </source>
</evidence>
<comment type="catalytic activity">
    <reaction evidence="1 10">
        <text>Endohydrolysis of the N-glycosidic bond at one specific adenosine on the 28S rRNA.</text>
        <dbReference type="EC" id="3.2.2.22"/>
    </reaction>
</comment>
<dbReference type="InterPro" id="IPR036041">
    <property type="entry name" value="Ribosome-inact_prot_sf"/>
</dbReference>
<evidence type="ECO:0000256" key="4">
    <source>
        <dbReference type="ARBA" id="ARBA00022737"/>
    </source>
</evidence>
<dbReference type="InterPro" id="IPR017989">
    <property type="entry name" value="Ribosome_inactivat_1/2"/>
</dbReference>
<evidence type="ECO:0000256" key="10">
    <source>
        <dbReference type="RuleBase" id="RU004915"/>
    </source>
</evidence>
<dbReference type="InterPro" id="IPR035992">
    <property type="entry name" value="Ricin_B-like_lectins"/>
</dbReference>
<reference evidence="13 14" key="1">
    <citation type="journal article" date="2018" name="Proc. Natl. Acad. Sci. U.S.A.">
        <title>Draft genome sequence of Camellia sinensis var. sinensis provides insights into the evolution of the tea genome and tea quality.</title>
        <authorList>
            <person name="Wei C."/>
            <person name="Yang H."/>
            <person name="Wang S."/>
            <person name="Zhao J."/>
            <person name="Liu C."/>
            <person name="Gao L."/>
            <person name="Xia E."/>
            <person name="Lu Y."/>
            <person name="Tai Y."/>
            <person name="She G."/>
            <person name="Sun J."/>
            <person name="Cao H."/>
            <person name="Tong W."/>
            <person name="Gao Q."/>
            <person name="Li Y."/>
            <person name="Deng W."/>
            <person name="Jiang X."/>
            <person name="Wang W."/>
            <person name="Chen Q."/>
            <person name="Zhang S."/>
            <person name="Li H."/>
            <person name="Wu J."/>
            <person name="Wang P."/>
            <person name="Li P."/>
            <person name="Shi C."/>
            <person name="Zheng F."/>
            <person name="Jian J."/>
            <person name="Huang B."/>
            <person name="Shan D."/>
            <person name="Shi M."/>
            <person name="Fang C."/>
            <person name="Yue Y."/>
            <person name="Li F."/>
            <person name="Li D."/>
            <person name="Wei S."/>
            <person name="Han B."/>
            <person name="Jiang C."/>
            <person name="Yin Y."/>
            <person name="Xia T."/>
            <person name="Zhang Z."/>
            <person name="Bennetzen J.L."/>
            <person name="Zhao S."/>
            <person name="Wan X."/>
        </authorList>
    </citation>
    <scope>NUCLEOTIDE SEQUENCE [LARGE SCALE GENOMIC DNA]</scope>
    <source>
        <strain evidence="14">cv. Shuchazao</strain>
        <tissue evidence="13">Leaf</tissue>
    </source>
</reference>
<dbReference type="GO" id="GO:0030246">
    <property type="term" value="F:carbohydrate binding"/>
    <property type="evidence" value="ECO:0007669"/>
    <property type="project" value="UniProtKB-KW"/>
</dbReference>
<comment type="subunit">
    <text evidence="10">Might form dimers or tetramers of disulfide-linked A and B chains.</text>
</comment>
<dbReference type="Pfam" id="PF00652">
    <property type="entry name" value="Ricin_B_lectin"/>
    <property type="match status" value="2"/>
</dbReference>
<keyword evidence="8" id="KW-0325">Glycoprotein</keyword>
<comment type="similarity">
    <text evidence="10">Belongs to the ribosome-inactivating protein family.</text>
</comment>
<keyword evidence="6 10" id="KW-0611">Plant defense</keyword>
<comment type="function">
    <text evidence="10">The A chain is responsible for inhibiting protein synthesis through the catalytic inactivation of 60S ribosomal subunits by removing adenine from position 4,324 of 28S rRNA. The B chain binds to cell receptors and probably facilitates the entry into the cell of the A chain; B chains are also responsible for cell agglutination (lectin activity).</text>
</comment>
<dbReference type="FunFam" id="3.40.420.10:FF:000001">
    <property type="entry name" value="Ricin"/>
    <property type="match status" value="1"/>
</dbReference>
<protein>
    <recommendedName>
        <fullName evidence="10">Ribosome-inactivating protein</fullName>
    </recommendedName>
    <component>
        <recommendedName>
            <fullName evidence="10">Ribosome-inactivating protein chain A</fullName>
        </recommendedName>
        <alternativeName>
            <fullName evidence="10">rRNA N-glycosidase</fullName>
            <ecNumber evidence="10">3.2.2.22</ecNumber>
        </alternativeName>
    </component>
    <component>
        <recommendedName>
            <fullName evidence="10">Ribosome-inactivating protein chain B</fullName>
        </recommendedName>
    </component>
</protein>
<feature type="domain" description="Ricin B lectin" evidence="12">
    <location>
        <begin position="446"/>
        <end position="569"/>
    </location>
</feature>
<keyword evidence="2 10" id="KW-0800">Toxin</keyword>
<dbReference type="EMBL" id="SDRB02011478">
    <property type="protein sequence ID" value="THG01214.1"/>
    <property type="molecule type" value="Genomic_DNA"/>
</dbReference>
<evidence type="ECO:0000256" key="8">
    <source>
        <dbReference type="ARBA" id="ARBA00023180"/>
    </source>
</evidence>
<dbReference type="InterPro" id="IPR016138">
    <property type="entry name" value="Ribosome_inactivat_prot_sub1"/>
</dbReference>
<dbReference type="Gene3D" id="3.40.420.10">
    <property type="entry name" value="Ricin (A subunit), domain 1"/>
    <property type="match status" value="1"/>
</dbReference>
<accession>A0A4S4DFY1</accession>
<evidence type="ECO:0000256" key="5">
    <source>
        <dbReference type="ARBA" id="ARBA00022801"/>
    </source>
</evidence>
<dbReference type="Gene3D" id="4.10.470.10">
    <property type="entry name" value="Ricin (A Subunit), domain 2"/>
    <property type="match status" value="1"/>
</dbReference>
<dbReference type="EC" id="3.2.2.22" evidence="10"/>
<dbReference type="CDD" id="cd23444">
    <property type="entry name" value="beta-trefoil_Ricin_RIPs_II_rpt2"/>
    <property type="match status" value="1"/>
</dbReference>
<dbReference type="GO" id="GO:0006952">
    <property type="term" value="P:defense response"/>
    <property type="evidence" value="ECO:0007669"/>
    <property type="project" value="UniProtKB-KW"/>
</dbReference>
<sequence length="570" mass="63599">MKVWNVVATWVWWTALVGPAWVCTSTVEDTKLTLRYNTVRFTTENAIKESYTQFMEALRDQLGSGYEAHTIPVLRDVSTVDTSQRFLLVELTNFGEATITLAVDVQNAYVVAYQAGDQSYFFRDAPEVAFSNLFNDTQQSTFNFTGSYVDLEGRSRQDREDIDLGILALELAISSLRRSSAAAESTIARSLIVCIQMVSEAARFRYIERRVRQSITSAGYEHFRPDAGMLSLENNWGALSYAIQQSNQGVFSSPVQLQRPDYTFFNVDSATLSIVRNLALMLFVCNINQASSQFSPLIRSVVAPVDDDDDTCAEPEPMIRIGGRNGLCVDVRDGQYNDGNPIQLWPCESNTDANQLWTLKRDGTIQSNGKCLTTYGYSPGVYVMIYNCDTAVTAATRWQVWDNGTIINPESALVLSAESENAGTTLTVETNIYASRQGWRASNNTDPFVTSIVGFMDLCIQRNGNNVGLGDCVSNQTDQKWAIYPDGSIRPQQNQNVCLTSNNHSQGKNIIIFGCSNGWSSQRWVFTNDGAILNLYNGMVIDVKDSNPILQQLILWPFNGNPNQKWLPML</sequence>
<keyword evidence="5 10" id="KW-0378">Hydrolase</keyword>
<dbReference type="GO" id="GO:0030598">
    <property type="term" value="F:rRNA N-glycosylase activity"/>
    <property type="evidence" value="ECO:0007669"/>
    <property type="project" value="UniProtKB-EC"/>
</dbReference>
<evidence type="ECO:0000256" key="1">
    <source>
        <dbReference type="ARBA" id="ARBA00000237"/>
    </source>
</evidence>
<dbReference type="Gene3D" id="2.80.10.50">
    <property type="match status" value="2"/>
</dbReference>
<comment type="caution">
    <text evidence="13">The sequence shown here is derived from an EMBL/GenBank/DDBJ whole genome shotgun (WGS) entry which is preliminary data.</text>
</comment>
<dbReference type="Proteomes" id="UP000306102">
    <property type="component" value="Unassembled WGS sequence"/>
</dbReference>
<name>A0A4S4DFY1_CAMSN</name>
<dbReference type="InterPro" id="IPR017988">
    <property type="entry name" value="Ribosome_inactivat_prot_CS"/>
</dbReference>
<dbReference type="PROSITE" id="PS00275">
    <property type="entry name" value="SHIGA_RICIN"/>
    <property type="match status" value="1"/>
</dbReference>
<keyword evidence="4" id="KW-0677">Repeat</keyword>
<evidence type="ECO:0000259" key="12">
    <source>
        <dbReference type="SMART" id="SM00458"/>
    </source>
</evidence>
<dbReference type="PRINTS" id="PR00396">
    <property type="entry name" value="SHIGARICIN"/>
</dbReference>
<evidence type="ECO:0000313" key="14">
    <source>
        <dbReference type="Proteomes" id="UP000306102"/>
    </source>
</evidence>
<dbReference type="Pfam" id="PF00161">
    <property type="entry name" value="RIP"/>
    <property type="match status" value="1"/>
</dbReference>
<evidence type="ECO:0000256" key="6">
    <source>
        <dbReference type="ARBA" id="ARBA00022821"/>
    </source>
</evidence>
<evidence type="ECO:0000256" key="11">
    <source>
        <dbReference type="SAM" id="SignalP"/>
    </source>
</evidence>
<dbReference type="SMART" id="SM00458">
    <property type="entry name" value="RICIN"/>
    <property type="match status" value="2"/>
</dbReference>
<gene>
    <name evidence="13" type="ORF">TEA_004620</name>
</gene>
<dbReference type="PROSITE" id="PS50231">
    <property type="entry name" value="RICIN_B_LECTIN"/>
    <property type="match status" value="2"/>
</dbReference>
<dbReference type="FunFam" id="2.80.10.50:FF:000076">
    <property type="entry name" value="Beta-galactoside-specific lectin 1"/>
    <property type="match status" value="1"/>
</dbReference>
<keyword evidence="9 10" id="KW-0652">Protein synthesis inhibitor</keyword>
<evidence type="ECO:0000313" key="13">
    <source>
        <dbReference type="EMBL" id="THG01214.1"/>
    </source>
</evidence>
<feature type="chain" id="PRO_5020575740" description="Ribosome-inactivating protein" evidence="11">
    <location>
        <begin position="23"/>
        <end position="570"/>
    </location>
</feature>
<dbReference type="AlphaFoldDB" id="A0A4S4DFY1"/>
<organism evidence="13 14">
    <name type="scientific">Camellia sinensis var. sinensis</name>
    <name type="common">China tea</name>
    <dbReference type="NCBI Taxonomy" id="542762"/>
    <lineage>
        <taxon>Eukaryota</taxon>
        <taxon>Viridiplantae</taxon>
        <taxon>Streptophyta</taxon>
        <taxon>Embryophyta</taxon>
        <taxon>Tracheophyta</taxon>
        <taxon>Spermatophyta</taxon>
        <taxon>Magnoliopsida</taxon>
        <taxon>eudicotyledons</taxon>
        <taxon>Gunneridae</taxon>
        <taxon>Pentapetalae</taxon>
        <taxon>asterids</taxon>
        <taxon>Ericales</taxon>
        <taxon>Theaceae</taxon>
        <taxon>Camellia</taxon>
    </lineage>
</organism>
<dbReference type="InterPro" id="IPR000772">
    <property type="entry name" value="Ricin_B_lectin"/>
</dbReference>
<dbReference type="PANTHER" id="PTHR33453">
    <property type="match status" value="1"/>
</dbReference>
<keyword evidence="7" id="KW-1015">Disulfide bond</keyword>
<dbReference type="InterPro" id="IPR016139">
    <property type="entry name" value="Ribosome_inactivat_prot_sub2"/>
</dbReference>
<keyword evidence="3" id="KW-0430">Lectin</keyword>
<dbReference type="InterPro" id="IPR001574">
    <property type="entry name" value="Ribosome_inactivat_prot"/>
</dbReference>
<proteinExistence type="inferred from homology"/>
<dbReference type="SUPFAM" id="SSF50370">
    <property type="entry name" value="Ricin B-like lectins"/>
    <property type="match status" value="2"/>
</dbReference>
<dbReference type="SUPFAM" id="SSF56371">
    <property type="entry name" value="Ribosome inactivating proteins (RIP)"/>
    <property type="match status" value="1"/>
</dbReference>